<dbReference type="Proteomes" id="UP000887013">
    <property type="component" value="Unassembled WGS sequence"/>
</dbReference>
<evidence type="ECO:0000313" key="4">
    <source>
        <dbReference type="Proteomes" id="UP000887013"/>
    </source>
</evidence>
<dbReference type="GO" id="GO:0051301">
    <property type="term" value="P:cell division"/>
    <property type="evidence" value="ECO:0007669"/>
    <property type="project" value="UniProtKB-KW"/>
</dbReference>
<keyword evidence="4" id="KW-1185">Reference proteome</keyword>
<organism evidence="3 4">
    <name type="scientific">Nephila pilipes</name>
    <name type="common">Giant wood spider</name>
    <name type="synonym">Nephila maculata</name>
    <dbReference type="NCBI Taxonomy" id="299642"/>
    <lineage>
        <taxon>Eukaryota</taxon>
        <taxon>Metazoa</taxon>
        <taxon>Ecdysozoa</taxon>
        <taxon>Arthropoda</taxon>
        <taxon>Chelicerata</taxon>
        <taxon>Arachnida</taxon>
        <taxon>Araneae</taxon>
        <taxon>Araneomorphae</taxon>
        <taxon>Entelegynae</taxon>
        <taxon>Araneoidea</taxon>
        <taxon>Nephilidae</taxon>
        <taxon>Nephila</taxon>
    </lineage>
</organism>
<dbReference type="EMBL" id="BMAW01076149">
    <property type="protein sequence ID" value="GFU00149.1"/>
    <property type="molecule type" value="Genomic_DNA"/>
</dbReference>
<keyword evidence="3" id="KW-0132">Cell division</keyword>
<dbReference type="OrthoDB" id="360540at2759"/>
<evidence type="ECO:0000313" key="3">
    <source>
        <dbReference type="EMBL" id="GFU00149.1"/>
    </source>
</evidence>
<comment type="caution">
    <text evidence="3">The sequence shown here is derived from an EMBL/GenBank/DDBJ whole genome shotgun (WGS) entry which is preliminary data.</text>
</comment>
<feature type="region of interest" description="Disordered" evidence="2">
    <location>
        <begin position="55"/>
        <end position="81"/>
    </location>
</feature>
<dbReference type="InterPro" id="IPR009772">
    <property type="entry name" value="CDC123"/>
</dbReference>
<feature type="compositionally biased region" description="Acidic residues" evidence="2">
    <location>
        <begin position="60"/>
        <end position="81"/>
    </location>
</feature>
<sequence>MKIEDVKKCSFQNWYNDFKKVTIKSIILPLPEEFVSYILKDGIVLPKNSGFGYSVPINDSDTESDDTEQTWEDNEEDEPEAPEFLDFDNSIKDAIKALGGKVFPKLNWSSPRDASWIAFNNTCCCETVSDIYLLLKSSNFITHDLTQSYILCEDFNELELNNSESTNQKEDFYLVLRRWTEIEPSGEFRCFVQNRALIGISQREHSLYFDHIDHCKDAIVEDIVNFYQLHIQSKFPCDNYVFDVYRKKGKVYLIDFNPFGIVCESLLFSWNELNSGSVKPNGNNLPEFRYVNSSCGVRPSTLSHHAVPQDIIDISTGEDSFKLVDLLKLKIEAQNKEYSDDSEEEWKNGAMHGDSFGCDVEDRAGGGKQG</sequence>
<accession>A0A8X6Q0T1</accession>
<evidence type="ECO:0000256" key="2">
    <source>
        <dbReference type="SAM" id="MobiDB-lite"/>
    </source>
</evidence>
<proteinExistence type="inferred from homology"/>
<keyword evidence="3" id="KW-0131">Cell cycle</keyword>
<dbReference type="PANTHER" id="PTHR15323">
    <property type="entry name" value="D123 PROTEIN"/>
    <property type="match status" value="1"/>
</dbReference>
<dbReference type="AlphaFoldDB" id="A0A8X6Q0T1"/>
<protein>
    <submittedName>
        <fullName evidence="3">Cell division cycle protein 123 homolog</fullName>
    </submittedName>
</protein>
<comment type="similarity">
    <text evidence="1">Belongs to the CDC123 family.</text>
</comment>
<feature type="compositionally biased region" description="Basic and acidic residues" evidence="2">
    <location>
        <begin position="360"/>
        <end position="370"/>
    </location>
</feature>
<reference evidence="3" key="1">
    <citation type="submission" date="2020-08" db="EMBL/GenBank/DDBJ databases">
        <title>Multicomponent nature underlies the extraordinary mechanical properties of spider dragline silk.</title>
        <authorList>
            <person name="Kono N."/>
            <person name="Nakamura H."/>
            <person name="Mori M."/>
            <person name="Yoshida Y."/>
            <person name="Ohtoshi R."/>
            <person name="Malay A.D."/>
            <person name="Moran D.A.P."/>
            <person name="Tomita M."/>
            <person name="Numata K."/>
            <person name="Arakawa K."/>
        </authorList>
    </citation>
    <scope>NUCLEOTIDE SEQUENCE</scope>
</reference>
<evidence type="ECO:0000256" key="1">
    <source>
        <dbReference type="ARBA" id="ARBA00011047"/>
    </source>
</evidence>
<dbReference type="PANTHER" id="PTHR15323:SF6">
    <property type="entry name" value="CELL DIVISION CYCLE PROTEIN 123 HOMOLOG"/>
    <property type="match status" value="1"/>
</dbReference>
<gene>
    <name evidence="3" type="primary">cdc123</name>
    <name evidence="3" type="ORF">NPIL_164902</name>
</gene>
<name>A0A8X6Q0T1_NEPPI</name>
<feature type="region of interest" description="Disordered" evidence="2">
    <location>
        <begin position="337"/>
        <end position="370"/>
    </location>
</feature>
<dbReference type="Pfam" id="PF07065">
    <property type="entry name" value="D123"/>
    <property type="match status" value="1"/>
</dbReference>
<dbReference type="GO" id="GO:0005737">
    <property type="term" value="C:cytoplasm"/>
    <property type="evidence" value="ECO:0007669"/>
    <property type="project" value="TreeGrafter"/>
</dbReference>